<name>X1RSC4_9ZZZZ</name>
<organism evidence="1">
    <name type="scientific">marine sediment metagenome</name>
    <dbReference type="NCBI Taxonomy" id="412755"/>
    <lineage>
        <taxon>unclassified sequences</taxon>
        <taxon>metagenomes</taxon>
        <taxon>ecological metagenomes</taxon>
    </lineage>
</organism>
<proteinExistence type="predicted"/>
<sequence>MKEKNWKEIPLGGLILEAGNAEEYETGSWRTYRPIRDEEKNSLSDKALRKSKFGRL</sequence>
<dbReference type="AlphaFoldDB" id="X1RSC4"/>
<comment type="caution">
    <text evidence="1">The sequence shown here is derived from an EMBL/GenBank/DDBJ whole genome shotgun (WGS) entry which is preliminary data.</text>
</comment>
<gene>
    <name evidence="1" type="ORF">S12H4_19389</name>
</gene>
<dbReference type="EMBL" id="BARW01009690">
    <property type="protein sequence ID" value="GAI83538.1"/>
    <property type="molecule type" value="Genomic_DNA"/>
</dbReference>
<reference evidence="1" key="1">
    <citation type="journal article" date="2014" name="Front. Microbiol.">
        <title>High frequency of phylogenetically diverse reductive dehalogenase-homologous genes in deep subseafloor sedimentary metagenomes.</title>
        <authorList>
            <person name="Kawai M."/>
            <person name="Futagami T."/>
            <person name="Toyoda A."/>
            <person name="Takaki Y."/>
            <person name="Nishi S."/>
            <person name="Hori S."/>
            <person name="Arai W."/>
            <person name="Tsubouchi T."/>
            <person name="Morono Y."/>
            <person name="Uchiyama I."/>
            <person name="Ito T."/>
            <person name="Fujiyama A."/>
            <person name="Inagaki F."/>
            <person name="Takami H."/>
        </authorList>
    </citation>
    <scope>NUCLEOTIDE SEQUENCE</scope>
    <source>
        <strain evidence="1">Expedition CK06-06</strain>
    </source>
</reference>
<accession>X1RSC4</accession>
<feature type="non-terminal residue" evidence="1">
    <location>
        <position position="56"/>
    </location>
</feature>
<protein>
    <submittedName>
        <fullName evidence="1">Uncharacterized protein</fullName>
    </submittedName>
</protein>
<evidence type="ECO:0000313" key="1">
    <source>
        <dbReference type="EMBL" id="GAI83538.1"/>
    </source>
</evidence>